<dbReference type="Proteomes" id="UP000780801">
    <property type="component" value="Unassembled WGS sequence"/>
</dbReference>
<proteinExistence type="inferred from homology"/>
<dbReference type="PROSITE" id="PS00674">
    <property type="entry name" value="AAA"/>
    <property type="match status" value="1"/>
</dbReference>
<evidence type="ECO:0000313" key="11">
    <source>
        <dbReference type="EMBL" id="KAF9578164.1"/>
    </source>
</evidence>
<feature type="compositionally biased region" description="Polar residues" evidence="9">
    <location>
        <begin position="203"/>
        <end position="221"/>
    </location>
</feature>
<dbReference type="EMBL" id="JAABOA010003942">
    <property type="protein sequence ID" value="KAF9578164.1"/>
    <property type="molecule type" value="Genomic_DNA"/>
</dbReference>
<keyword evidence="4 8" id="KW-0067">ATP-binding</keyword>
<dbReference type="Gene3D" id="1.10.8.60">
    <property type="match status" value="1"/>
</dbReference>
<dbReference type="GO" id="GO:0008568">
    <property type="term" value="F:microtubule severing ATPase activity"/>
    <property type="evidence" value="ECO:0007669"/>
    <property type="project" value="UniProtKB-EC"/>
</dbReference>
<feature type="compositionally biased region" description="Basic and acidic residues" evidence="9">
    <location>
        <begin position="108"/>
        <end position="117"/>
    </location>
</feature>
<name>A0A9P6FMU8_9FUNG</name>
<comment type="catalytic activity">
    <reaction evidence="6">
        <text>n ATP + n H2O + a microtubule = n ADP + n phosphate + (n+1) alpha/beta tubulin heterodimers.</text>
        <dbReference type="EC" id="5.6.1.1"/>
    </reaction>
</comment>
<dbReference type="InterPro" id="IPR027417">
    <property type="entry name" value="P-loop_NTPase"/>
</dbReference>
<dbReference type="PANTHER" id="PTHR23074">
    <property type="entry name" value="AAA DOMAIN-CONTAINING"/>
    <property type="match status" value="1"/>
</dbReference>
<evidence type="ECO:0000256" key="5">
    <source>
        <dbReference type="ARBA" id="ARBA00023235"/>
    </source>
</evidence>
<evidence type="ECO:0000256" key="6">
    <source>
        <dbReference type="ARBA" id="ARBA00036378"/>
    </source>
</evidence>
<gene>
    <name evidence="11" type="ORF">BGW38_006184</name>
</gene>
<dbReference type="Gene3D" id="3.40.50.300">
    <property type="entry name" value="P-loop containing nucleotide triphosphate hydrolases"/>
    <property type="match status" value="1"/>
</dbReference>
<dbReference type="InterPro" id="IPR003960">
    <property type="entry name" value="ATPase_AAA_CS"/>
</dbReference>
<dbReference type="InterPro" id="IPR041569">
    <property type="entry name" value="AAA_lid_3"/>
</dbReference>
<keyword evidence="12" id="KW-1185">Reference proteome</keyword>
<keyword evidence="2" id="KW-0493">Microtubule</keyword>
<evidence type="ECO:0000259" key="10">
    <source>
        <dbReference type="SMART" id="SM00382"/>
    </source>
</evidence>
<dbReference type="SUPFAM" id="SSF52540">
    <property type="entry name" value="P-loop containing nucleoside triphosphate hydrolases"/>
    <property type="match status" value="1"/>
</dbReference>
<comment type="similarity">
    <text evidence="1 8">Belongs to the AAA ATPase family.</text>
</comment>
<dbReference type="PANTHER" id="PTHR23074:SF86">
    <property type="entry name" value="SPASTIN"/>
    <property type="match status" value="1"/>
</dbReference>
<feature type="compositionally biased region" description="Polar residues" evidence="9">
    <location>
        <begin position="246"/>
        <end position="280"/>
    </location>
</feature>
<dbReference type="InterPro" id="IPR036181">
    <property type="entry name" value="MIT_dom_sf"/>
</dbReference>
<evidence type="ECO:0000256" key="9">
    <source>
        <dbReference type="SAM" id="MobiDB-lite"/>
    </source>
</evidence>
<dbReference type="EC" id="5.6.1.1" evidence="7"/>
<dbReference type="GO" id="GO:0005524">
    <property type="term" value="F:ATP binding"/>
    <property type="evidence" value="ECO:0007669"/>
    <property type="project" value="UniProtKB-KW"/>
</dbReference>
<feature type="region of interest" description="Disordered" evidence="9">
    <location>
        <begin position="162"/>
        <end position="313"/>
    </location>
</feature>
<reference evidence="11" key="1">
    <citation type="journal article" date="2020" name="Fungal Divers.">
        <title>Resolving the Mortierellaceae phylogeny through synthesis of multi-gene phylogenetics and phylogenomics.</title>
        <authorList>
            <person name="Vandepol N."/>
            <person name="Liber J."/>
            <person name="Desiro A."/>
            <person name="Na H."/>
            <person name="Kennedy M."/>
            <person name="Barry K."/>
            <person name="Grigoriev I.V."/>
            <person name="Miller A.N."/>
            <person name="O'Donnell K."/>
            <person name="Stajich J.E."/>
            <person name="Bonito G."/>
        </authorList>
    </citation>
    <scope>NUCLEOTIDE SEQUENCE</scope>
    <source>
        <strain evidence="11">KOD1015</strain>
    </source>
</reference>
<dbReference type="FunFam" id="3.40.50.300:FF:000093">
    <property type="entry name" value="Fidgetin-like 1"/>
    <property type="match status" value="1"/>
</dbReference>
<dbReference type="InterPro" id="IPR050304">
    <property type="entry name" value="MT-severing_AAA_ATPase"/>
</dbReference>
<feature type="compositionally biased region" description="Polar residues" evidence="9">
    <location>
        <begin position="229"/>
        <end position="238"/>
    </location>
</feature>
<protein>
    <recommendedName>
        <fullName evidence="7">microtubule-severing ATPase</fullName>
        <ecNumber evidence="7">5.6.1.1</ecNumber>
    </recommendedName>
</protein>
<feature type="compositionally biased region" description="Polar residues" evidence="9">
    <location>
        <begin position="21"/>
        <end position="30"/>
    </location>
</feature>
<dbReference type="InterPro" id="IPR003959">
    <property type="entry name" value="ATPase_AAA_core"/>
</dbReference>
<keyword evidence="5" id="KW-0413">Isomerase</keyword>
<dbReference type="OrthoDB" id="10251136at2759"/>
<dbReference type="SMART" id="SM00382">
    <property type="entry name" value="AAA"/>
    <property type="match status" value="1"/>
</dbReference>
<feature type="compositionally biased region" description="Low complexity" evidence="9">
    <location>
        <begin position="162"/>
        <end position="196"/>
    </location>
</feature>
<dbReference type="Pfam" id="PF17862">
    <property type="entry name" value="AAA_lid_3"/>
    <property type="match status" value="1"/>
</dbReference>
<dbReference type="GO" id="GO:0016887">
    <property type="term" value="F:ATP hydrolysis activity"/>
    <property type="evidence" value="ECO:0007669"/>
    <property type="project" value="InterPro"/>
</dbReference>
<evidence type="ECO:0000256" key="2">
    <source>
        <dbReference type="ARBA" id="ARBA00022701"/>
    </source>
</evidence>
<feature type="non-terminal residue" evidence="11">
    <location>
        <position position="598"/>
    </location>
</feature>
<evidence type="ECO:0000256" key="8">
    <source>
        <dbReference type="RuleBase" id="RU003651"/>
    </source>
</evidence>
<feature type="region of interest" description="Disordered" evidence="9">
    <location>
        <begin position="94"/>
        <end position="134"/>
    </location>
</feature>
<accession>A0A9P6FMU8</accession>
<dbReference type="GO" id="GO:0005874">
    <property type="term" value="C:microtubule"/>
    <property type="evidence" value="ECO:0007669"/>
    <property type="project" value="UniProtKB-KW"/>
</dbReference>
<dbReference type="FunFam" id="1.10.8.60:FF:000022">
    <property type="entry name" value="Fidgetin like 1"/>
    <property type="match status" value="1"/>
</dbReference>
<keyword evidence="3 8" id="KW-0547">Nucleotide-binding</keyword>
<evidence type="ECO:0000256" key="3">
    <source>
        <dbReference type="ARBA" id="ARBA00022741"/>
    </source>
</evidence>
<dbReference type="CDD" id="cd19509">
    <property type="entry name" value="RecA-like_VPS4-like"/>
    <property type="match status" value="1"/>
</dbReference>
<evidence type="ECO:0000313" key="12">
    <source>
        <dbReference type="Proteomes" id="UP000780801"/>
    </source>
</evidence>
<comment type="caution">
    <text evidence="11">The sequence shown here is derived from an EMBL/GenBank/DDBJ whole genome shotgun (WGS) entry which is preliminary data.</text>
</comment>
<dbReference type="Gene3D" id="1.20.58.80">
    <property type="entry name" value="Phosphotransferase system, lactose/cellobiose-type IIA subunit"/>
    <property type="match status" value="1"/>
</dbReference>
<evidence type="ECO:0000256" key="7">
    <source>
        <dbReference type="ARBA" id="ARBA00038871"/>
    </source>
</evidence>
<dbReference type="InterPro" id="IPR003593">
    <property type="entry name" value="AAA+_ATPase"/>
</dbReference>
<feature type="domain" description="AAA+ ATPase" evidence="10">
    <location>
        <begin position="377"/>
        <end position="510"/>
    </location>
</feature>
<feature type="compositionally biased region" description="Low complexity" evidence="9">
    <location>
        <begin position="1"/>
        <end position="19"/>
    </location>
</feature>
<organism evidence="11 12">
    <name type="scientific">Lunasporangiospora selenospora</name>
    <dbReference type="NCBI Taxonomy" id="979761"/>
    <lineage>
        <taxon>Eukaryota</taxon>
        <taxon>Fungi</taxon>
        <taxon>Fungi incertae sedis</taxon>
        <taxon>Mucoromycota</taxon>
        <taxon>Mortierellomycotina</taxon>
        <taxon>Mortierellomycetes</taxon>
        <taxon>Mortierellales</taxon>
        <taxon>Mortierellaceae</taxon>
        <taxon>Lunasporangiospora</taxon>
    </lineage>
</organism>
<evidence type="ECO:0000256" key="1">
    <source>
        <dbReference type="ARBA" id="ARBA00006914"/>
    </source>
</evidence>
<sequence length="598" mass="64071">MATPSSSSTSPGRASSYSPPTRISQAQPVNRISPLELQRQKYSEAYSEINTALDLDTSGDYTTAIVHYQQGIQKLKEALKIRYLTDTDMRESEVLGPKMRQNLQATESRVEELERRTSGKGASQTDGTASGGLSSTSRSFFSSAVTNAIQAVSSVISGAGSAGMGLVSSSSTQATSTSHSDRISQGYSQSFSSSHQPAGPASSYHTSPAARSTSHPRQLSGSDEPVFNVNFTNTSRTTAPFKRAGSSGNISSAPTMSSNAAGQANRSLSSQFRNSTQTTRPGAITGGRRKPGSAPAAPLPNATAGQCPASSETKARVSRLKNIDTKMANTILNEVLIDGANVMWDDIAGLTYAKQALKEIVILPALRPELFTGLRAPAKGVLLFGPPGTGKTMLAKAVAQESKATFFSISASSITSKFSEKLVRALFAIALELQPSVIFIDEVDSILTERSENEHEASRRLKTEFLLQFDGVGSSQDDRVLVMGATNRPQELDEAARRRFVKRIYIPLPEAETRKSLLMMLLKGHDYRLSASEIQKLVHLTEGYSGSDLTALAKDAALGPLRSLGETLLDTPADQVRPIQFQDFIQAIQIIRPSVSPQ</sequence>
<dbReference type="Pfam" id="PF00004">
    <property type="entry name" value="AAA"/>
    <property type="match status" value="1"/>
</dbReference>
<dbReference type="AlphaFoldDB" id="A0A9P6FMU8"/>
<feature type="region of interest" description="Disordered" evidence="9">
    <location>
        <begin position="1"/>
        <end position="32"/>
    </location>
</feature>
<evidence type="ECO:0000256" key="4">
    <source>
        <dbReference type="ARBA" id="ARBA00022840"/>
    </source>
</evidence>
<dbReference type="SUPFAM" id="SSF116846">
    <property type="entry name" value="MIT domain"/>
    <property type="match status" value="1"/>
</dbReference>